<comment type="caution">
    <text evidence="1">The sequence shown here is derived from an EMBL/GenBank/DDBJ whole genome shotgun (WGS) entry which is preliminary data.</text>
</comment>
<sequence length="270" mass="31556">MCFFLCLSPCFEARSPVSDRKVNLVSTFGGQNVKKNREKQKKKKAGKWVSLCCTLGAVCITIIHYRREELMTNFVLNFQLSINSSKKILEGKLMENLVLVFPDAFENCWKFFTFDPPKYQLHSLSYQKQGPLFKIEALLLLQNVDTKKKKIKKKHIIVKSIHSSLRSESKITEKRKFLRKTSFRPNFFSMVVIQKLIITTQIFDLSENSNFYEICQKRENLQQLLRLAFSLHDLIFKILLVEKSNLNSGIFRPLKHKPPFSPIIRNYILG</sequence>
<dbReference type="Proteomes" id="UP000478052">
    <property type="component" value="Unassembled WGS sequence"/>
</dbReference>
<dbReference type="AlphaFoldDB" id="A0A6G0Z795"/>
<protein>
    <submittedName>
        <fullName evidence="1">Uncharacterized protein</fullName>
    </submittedName>
</protein>
<name>A0A6G0Z795_APHCR</name>
<gene>
    <name evidence="1" type="ORF">FWK35_00004203</name>
</gene>
<accession>A0A6G0Z795</accession>
<evidence type="ECO:0000313" key="1">
    <source>
        <dbReference type="EMBL" id="KAF0766387.1"/>
    </source>
</evidence>
<organism evidence="1 2">
    <name type="scientific">Aphis craccivora</name>
    <name type="common">Cowpea aphid</name>
    <dbReference type="NCBI Taxonomy" id="307492"/>
    <lineage>
        <taxon>Eukaryota</taxon>
        <taxon>Metazoa</taxon>
        <taxon>Ecdysozoa</taxon>
        <taxon>Arthropoda</taxon>
        <taxon>Hexapoda</taxon>
        <taxon>Insecta</taxon>
        <taxon>Pterygota</taxon>
        <taxon>Neoptera</taxon>
        <taxon>Paraneoptera</taxon>
        <taxon>Hemiptera</taxon>
        <taxon>Sternorrhyncha</taxon>
        <taxon>Aphidomorpha</taxon>
        <taxon>Aphidoidea</taxon>
        <taxon>Aphididae</taxon>
        <taxon>Aphidini</taxon>
        <taxon>Aphis</taxon>
        <taxon>Aphis</taxon>
    </lineage>
</organism>
<proteinExistence type="predicted"/>
<dbReference type="EMBL" id="VUJU01001202">
    <property type="protein sequence ID" value="KAF0766387.1"/>
    <property type="molecule type" value="Genomic_DNA"/>
</dbReference>
<reference evidence="1 2" key="1">
    <citation type="submission" date="2019-08" db="EMBL/GenBank/DDBJ databases">
        <title>Whole genome of Aphis craccivora.</title>
        <authorList>
            <person name="Voronova N.V."/>
            <person name="Shulinski R.S."/>
            <person name="Bandarenka Y.V."/>
            <person name="Zhorov D.G."/>
            <person name="Warner D."/>
        </authorList>
    </citation>
    <scope>NUCLEOTIDE SEQUENCE [LARGE SCALE GENOMIC DNA]</scope>
    <source>
        <strain evidence="1">180601</strain>
        <tissue evidence="1">Whole Body</tissue>
    </source>
</reference>
<keyword evidence="2" id="KW-1185">Reference proteome</keyword>
<feature type="non-terminal residue" evidence="1">
    <location>
        <position position="270"/>
    </location>
</feature>
<evidence type="ECO:0000313" key="2">
    <source>
        <dbReference type="Proteomes" id="UP000478052"/>
    </source>
</evidence>